<evidence type="ECO:0000256" key="6">
    <source>
        <dbReference type="PROSITE-ProRule" id="PRU00108"/>
    </source>
</evidence>
<accession>A0A0N7ZW39</accession>
<evidence type="ECO:0000256" key="5">
    <source>
        <dbReference type="ARBA" id="ARBA00038504"/>
    </source>
</evidence>
<comment type="similarity">
    <text evidence="5">Belongs to the H2.0 homeobox family.</text>
</comment>
<dbReference type="PROSITE" id="PS50071">
    <property type="entry name" value="HOMEOBOX_2"/>
    <property type="match status" value="1"/>
</dbReference>
<dbReference type="Proteomes" id="UP000076858">
    <property type="component" value="Unassembled WGS sequence"/>
</dbReference>
<evidence type="ECO:0000256" key="1">
    <source>
        <dbReference type="ARBA" id="ARBA00004123"/>
    </source>
</evidence>
<dbReference type="InterPro" id="IPR001356">
    <property type="entry name" value="HD"/>
</dbReference>
<dbReference type="PANTHER" id="PTHR24331">
    <property type="entry name" value="DBX"/>
    <property type="match status" value="1"/>
</dbReference>
<keyword evidence="3 6" id="KW-0371">Homeobox</keyword>
<organism evidence="10">
    <name type="scientific">Daphnia magna</name>
    <dbReference type="NCBI Taxonomy" id="35525"/>
    <lineage>
        <taxon>Eukaryota</taxon>
        <taxon>Metazoa</taxon>
        <taxon>Ecdysozoa</taxon>
        <taxon>Arthropoda</taxon>
        <taxon>Crustacea</taxon>
        <taxon>Branchiopoda</taxon>
        <taxon>Diplostraca</taxon>
        <taxon>Cladocera</taxon>
        <taxon>Anomopoda</taxon>
        <taxon>Daphniidae</taxon>
        <taxon>Daphnia</taxon>
    </lineage>
</organism>
<dbReference type="OrthoDB" id="6159439at2759"/>
<dbReference type="SUPFAM" id="SSF46689">
    <property type="entry name" value="Homeodomain-like"/>
    <property type="match status" value="1"/>
</dbReference>
<gene>
    <name evidence="12" type="ORF">APZ42_024027</name>
</gene>
<dbReference type="InterPro" id="IPR017970">
    <property type="entry name" value="Homeobox_CS"/>
</dbReference>
<name>A0A0N7ZW39_9CRUS</name>
<evidence type="ECO:0000313" key="11">
    <source>
        <dbReference type="EMBL" id="JAN81426.1"/>
    </source>
</evidence>
<proteinExistence type="inferred from homology"/>
<feature type="domain" description="Homeobox" evidence="9">
    <location>
        <begin position="233"/>
        <end position="293"/>
    </location>
</feature>
<dbReference type="PRINTS" id="PR00024">
    <property type="entry name" value="HOMEOBOX"/>
</dbReference>
<dbReference type="STRING" id="35525.A0A0N7ZW39"/>
<feature type="DNA-binding region" description="Homeobox" evidence="6">
    <location>
        <begin position="235"/>
        <end position="294"/>
    </location>
</feature>
<keyword evidence="13" id="KW-1185">Reference proteome</keyword>
<evidence type="ECO:0000259" key="9">
    <source>
        <dbReference type="PROSITE" id="PS50071"/>
    </source>
</evidence>
<dbReference type="Pfam" id="PF00046">
    <property type="entry name" value="Homeodomain"/>
    <property type="match status" value="1"/>
</dbReference>
<keyword evidence="4 6" id="KW-0539">Nucleus</keyword>
<protein>
    <submittedName>
        <fullName evidence="11">Cysteine and glycine-rich protein</fullName>
    </submittedName>
    <submittedName>
        <fullName evidence="12">Homeobox BarH 2-like protein</fullName>
    </submittedName>
    <submittedName>
        <fullName evidence="10">Homeobox protein DBX1-B</fullName>
    </submittedName>
</protein>
<dbReference type="PRINTS" id="PR00031">
    <property type="entry name" value="HTHREPRESSR"/>
</dbReference>
<dbReference type="InterPro" id="IPR000047">
    <property type="entry name" value="HTH_motif"/>
</dbReference>
<dbReference type="EMBL" id="GDIQ01013311">
    <property type="protein sequence ID" value="JAN81426.1"/>
    <property type="molecule type" value="Transcribed_RNA"/>
</dbReference>
<evidence type="ECO:0000256" key="4">
    <source>
        <dbReference type="ARBA" id="ARBA00023242"/>
    </source>
</evidence>
<dbReference type="PROSITE" id="PS00027">
    <property type="entry name" value="HOMEOBOX_1"/>
    <property type="match status" value="1"/>
</dbReference>
<dbReference type="GO" id="GO:0000981">
    <property type="term" value="F:DNA-binding transcription factor activity, RNA polymerase II-specific"/>
    <property type="evidence" value="ECO:0007669"/>
    <property type="project" value="InterPro"/>
</dbReference>
<evidence type="ECO:0000313" key="12">
    <source>
        <dbReference type="EMBL" id="KZS11262.1"/>
    </source>
</evidence>
<dbReference type="SMART" id="SM00389">
    <property type="entry name" value="HOX"/>
    <property type="match status" value="1"/>
</dbReference>
<comment type="subcellular location">
    <subcellularLocation>
        <location evidence="1 6 7">Nucleus</location>
    </subcellularLocation>
</comment>
<sequence length="359" mass="39790">MLDVKEDAEQLNAEDSVKCEPTVGSSDGRHETAIIKPYLKFGVSAILGLDIHHEPQSPQDATRSSPVRPEEFAQQLKAVQPDVHHASSLLSEHSDTSKNVSFHPVYHLHSYFHPLIQQQTANKPNFSDRLAGEIRAGLNADISARQHTSNLAGSSSTYPWLQAAAAAAACVTNQMANSVYNPSMVQQHPPPTSGLNQSSPYYNFNVINLAAAASSSTSGAGPANNSANRPRARRGMMRRAVFSELQRRGLERRFQIQKYISKPERKKLAEKLGLKDSQVKIWFQNRRMKWRNSKERELLANGGSRSQTLPTKNNPHPDLSDSEIERAARHTSFHHLKSSNQSAPTNESISATCCLDEIR</sequence>
<dbReference type="AlphaFoldDB" id="A0A0N7ZW39"/>
<keyword evidence="2 6" id="KW-0238">DNA-binding</keyword>
<feature type="region of interest" description="Disordered" evidence="8">
    <location>
        <begin position="299"/>
        <end position="320"/>
    </location>
</feature>
<evidence type="ECO:0000313" key="10">
    <source>
        <dbReference type="EMBL" id="JAJ16577.1"/>
    </source>
</evidence>
<reference evidence="10" key="1">
    <citation type="submission" date="2015-10" db="EMBL/GenBank/DDBJ databases">
        <title>Daphnia magna gene sets from two clonal populations assembled and annotated with EvidentialGene.</title>
        <authorList>
            <person name="Gilbert D."/>
            <person name="Podicheti R."/>
            <person name="Orsini L."/>
            <person name="Colbourne J."/>
            <person name="Pfrender M."/>
        </authorList>
    </citation>
    <scope>NUCLEOTIDE SEQUENCE</scope>
</reference>
<dbReference type="FunFam" id="1.10.10.60:FF:000769">
    <property type="match status" value="1"/>
</dbReference>
<evidence type="ECO:0000313" key="13">
    <source>
        <dbReference type="Proteomes" id="UP000076858"/>
    </source>
</evidence>
<evidence type="ECO:0000256" key="3">
    <source>
        <dbReference type="ARBA" id="ARBA00023155"/>
    </source>
</evidence>
<dbReference type="Gene3D" id="1.10.10.60">
    <property type="entry name" value="Homeodomain-like"/>
    <property type="match status" value="1"/>
</dbReference>
<feature type="region of interest" description="Disordered" evidence="8">
    <location>
        <begin position="1"/>
        <end position="28"/>
    </location>
</feature>
<dbReference type="GO" id="GO:0003677">
    <property type="term" value="F:DNA binding"/>
    <property type="evidence" value="ECO:0007669"/>
    <property type="project" value="UniProtKB-UniRule"/>
</dbReference>
<dbReference type="GO" id="GO:0005634">
    <property type="term" value="C:nucleus"/>
    <property type="evidence" value="ECO:0007669"/>
    <property type="project" value="UniProtKB-SubCell"/>
</dbReference>
<dbReference type="EMBL" id="GDIP01206825">
    <property type="protein sequence ID" value="JAJ16577.1"/>
    <property type="molecule type" value="Transcribed_RNA"/>
</dbReference>
<dbReference type="PANTHER" id="PTHR24331:SF0">
    <property type="entry name" value="DBX"/>
    <property type="match status" value="1"/>
</dbReference>
<feature type="compositionally biased region" description="Polar residues" evidence="8">
    <location>
        <begin position="303"/>
        <end position="314"/>
    </location>
</feature>
<evidence type="ECO:0000256" key="2">
    <source>
        <dbReference type="ARBA" id="ARBA00023125"/>
    </source>
</evidence>
<reference evidence="12 13" key="4">
    <citation type="submission" date="2016-03" db="EMBL/GenBank/DDBJ databases">
        <title>EvidentialGene: Evidence-directed Construction of Genes on Genomes.</title>
        <authorList>
            <person name="Gilbert D.G."/>
            <person name="Choi J.-H."/>
            <person name="Mockaitis K."/>
            <person name="Colbourne J."/>
            <person name="Pfrender M."/>
        </authorList>
    </citation>
    <scope>NUCLEOTIDE SEQUENCE [LARGE SCALE GENOMIC DNA]</scope>
    <source>
        <strain evidence="12 13">Xinb3</strain>
        <tissue evidence="12">Complete organism</tissue>
    </source>
</reference>
<dbReference type="InterPro" id="IPR009057">
    <property type="entry name" value="Homeodomain-like_sf"/>
</dbReference>
<evidence type="ECO:0000256" key="8">
    <source>
        <dbReference type="SAM" id="MobiDB-lite"/>
    </source>
</evidence>
<dbReference type="EMBL" id="LRGB01001581">
    <property type="protein sequence ID" value="KZS11262.1"/>
    <property type="molecule type" value="Genomic_DNA"/>
</dbReference>
<dbReference type="InterPro" id="IPR051662">
    <property type="entry name" value="H2.0_Homeobox_NeuralPatt"/>
</dbReference>
<reference evidence="11" key="2">
    <citation type="submission" date="2015-10" db="EMBL/GenBank/DDBJ databases">
        <title>EvidentialGene: Evidence-directed Construction of Complete mRNA Transcriptomes without Genomes.</title>
        <authorList>
            <person name="Gilbert D.G."/>
        </authorList>
    </citation>
    <scope>NUCLEOTIDE SEQUENCE</scope>
</reference>
<dbReference type="InterPro" id="IPR020479">
    <property type="entry name" value="HD_metazoa"/>
</dbReference>
<evidence type="ECO:0000256" key="7">
    <source>
        <dbReference type="RuleBase" id="RU000682"/>
    </source>
</evidence>
<reference evidence="10" key="3">
    <citation type="submission" date="2015-10" db="EMBL/GenBank/DDBJ databases">
        <authorList>
            <person name="Gilbert D.G."/>
        </authorList>
    </citation>
    <scope>NUCLEOTIDE SEQUENCE</scope>
</reference>
<dbReference type="CDD" id="cd00086">
    <property type="entry name" value="homeodomain"/>
    <property type="match status" value="1"/>
</dbReference>